<gene>
    <name evidence="6" type="primary">ybjG</name>
    <name evidence="6" type="ORF">NCTC11470_01224</name>
</gene>
<dbReference type="NCBIfam" id="NF008813">
    <property type="entry name" value="PRK11837.1"/>
    <property type="match status" value="1"/>
</dbReference>
<dbReference type="EC" id="3.6.1.27" evidence="1"/>
<feature type="transmembrane region" description="Helical" evidence="4">
    <location>
        <begin position="154"/>
        <end position="175"/>
    </location>
</feature>
<reference evidence="6 7" key="1">
    <citation type="submission" date="2018-06" db="EMBL/GenBank/DDBJ databases">
        <authorList>
            <consortium name="Pathogen Informatics"/>
            <person name="Doyle S."/>
        </authorList>
    </citation>
    <scope>NUCLEOTIDE SEQUENCE [LARGE SCALE GENOMIC DNA]</scope>
    <source>
        <strain evidence="6 7">NCTC11470</strain>
    </source>
</reference>
<keyword evidence="4" id="KW-1133">Transmembrane helix</keyword>
<keyword evidence="4" id="KW-0472">Membrane</keyword>
<dbReference type="AlphaFoldDB" id="A0A380PTB4"/>
<feature type="domain" description="Phosphatidic acid phosphatase type 2/haloperoxidase" evidence="5">
    <location>
        <begin position="61"/>
        <end position="169"/>
    </location>
</feature>
<evidence type="ECO:0000256" key="2">
    <source>
        <dbReference type="ARBA" id="ARBA00032707"/>
    </source>
</evidence>
<dbReference type="Gene3D" id="1.20.144.10">
    <property type="entry name" value="Phosphatidic acid phosphatase type 2/haloperoxidase"/>
    <property type="match status" value="1"/>
</dbReference>
<dbReference type="PANTHER" id="PTHR14969:SF13">
    <property type="entry name" value="AT30094P"/>
    <property type="match status" value="1"/>
</dbReference>
<dbReference type="Pfam" id="PF01569">
    <property type="entry name" value="PAP2"/>
    <property type="match status" value="1"/>
</dbReference>
<organism evidence="6 7">
    <name type="scientific">Yersinia frederiksenii</name>
    <dbReference type="NCBI Taxonomy" id="29484"/>
    <lineage>
        <taxon>Bacteria</taxon>
        <taxon>Pseudomonadati</taxon>
        <taxon>Pseudomonadota</taxon>
        <taxon>Gammaproteobacteria</taxon>
        <taxon>Enterobacterales</taxon>
        <taxon>Yersiniaceae</taxon>
        <taxon>Yersinia</taxon>
    </lineage>
</organism>
<evidence type="ECO:0000313" key="6">
    <source>
        <dbReference type="EMBL" id="SUP76197.1"/>
    </source>
</evidence>
<dbReference type="SUPFAM" id="SSF48317">
    <property type="entry name" value="Acid phosphatase/Vanadium-dependent haloperoxidase"/>
    <property type="match status" value="1"/>
</dbReference>
<feature type="transmembrane region" description="Helical" evidence="4">
    <location>
        <begin position="60"/>
        <end position="83"/>
    </location>
</feature>
<evidence type="ECO:0000259" key="5">
    <source>
        <dbReference type="SMART" id="SM00014"/>
    </source>
</evidence>
<dbReference type="InterPro" id="IPR036938">
    <property type="entry name" value="PAP2/HPO_sf"/>
</dbReference>
<protein>
    <recommendedName>
        <fullName evidence="1">undecaprenyl-diphosphate phosphatase</fullName>
        <ecNumber evidence="1">3.6.1.27</ecNumber>
    </recommendedName>
    <alternativeName>
        <fullName evidence="2">Undecaprenyl pyrophosphate phosphatase</fullName>
    </alternativeName>
</protein>
<keyword evidence="6" id="KW-0378">Hydrolase</keyword>
<feature type="transmembrane region" description="Helical" evidence="4">
    <location>
        <begin position="20"/>
        <end position="48"/>
    </location>
</feature>
<feature type="transmembrane region" description="Helical" evidence="4">
    <location>
        <begin position="130"/>
        <end position="148"/>
    </location>
</feature>
<proteinExistence type="predicted"/>
<comment type="catalytic activity">
    <reaction evidence="3">
        <text>di-trans,octa-cis-undecaprenyl diphosphate + H2O = di-trans,octa-cis-undecaprenyl phosphate + phosphate + H(+)</text>
        <dbReference type="Rhea" id="RHEA:28094"/>
        <dbReference type="ChEBI" id="CHEBI:15377"/>
        <dbReference type="ChEBI" id="CHEBI:15378"/>
        <dbReference type="ChEBI" id="CHEBI:43474"/>
        <dbReference type="ChEBI" id="CHEBI:58405"/>
        <dbReference type="ChEBI" id="CHEBI:60392"/>
        <dbReference type="EC" id="3.6.1.27"/>
    </reaction>
</comment>
<name>A0A380PTB4_YERFR</name>
<dbReference type="CDD" id="cd03385">
    <property type="entry name" value="PAP2_BcrC_like"/>
    <property type="match status" value="1"/>
</dbReference>
<dbReference type="GO" id="GO:0005886">
    <property type="term" value="C:plasma membrane"/>
    <property type="evidence" value="ECO:0007669"/>
    <property type="project" value="InterPro"/>
</dbReference>
<dbReference type="InterPro" id="IPR033879">
    <property type="entry name" value="UPP_Pase"/>
</dbReference>
<accession>A0A380PTB4</accession>
<dbReference type="Proteomes" id="UP000254835">
    <property type="component" value="Unassembled WGS sequence"/>
</dbReference>
<evidence type="ECO:0000256" key="3">
    <source>
        <dbReference type="ARBA" id="ARBA00047594"/>
    </source>
</evidence>
<dbReference type="SMART" id="SM00014">
    <property type="entry name" value="acidPPc"/>
    <property type="match status" value="1"/>
</dbReference>
<dbReference type="GO" id="GO:0050380">
    <property type="term" value="F:undecaprenyl-diphosphatase activity"/>
    <property type="evidence" value="ECO:0007669"/>
    <property type="project" value="UniProtKB-EC"/>
</dbReference>
<dbReference type="InterPro" id="IPR000326">
    <property type="entry name" value="PAP2/HPO"/>
</dbReference>
<dbReference type="PANTHER" id="PTHR14969">
    <property type="entry name" value="SPHINGOSINE-1-PHOSPHATE PHOSPHOHYDROLASE"/>
    <property type="match status" value="1"/>
</dbReference>
<sequence length="202" mass="22622">MMEQMNYFFFSMINATPASPSWIISFATFIARDLIMIIPILLVGLWLWGPKNTMDMQRTMVTKAAIALAFSMLSAACIGMLIPHDRPFVVGFGYNFMPHSPDSSFPSDHGTAIFTVALAFVFWHKLWSAVSMMTVAIAIAWSRIYLGVHWPLDMVGAFLLGIVGCLFAQLVWNLFGEAISNGMQRLYHLSFALPISKGWVRS</sequence>
<evidence type="ECO:0000256" key="4">
    <source>
        <dbReference type="SAM" id="Phobius"/>
    </source>
</evidence>
<feature type="transmembrane region" description="Helical" evidence="4">
    <location>
        <begin position="103"/>
        <end position="123"/>
    </location>
</feature>
<evidence type="ECO:0000313" key="7">
    <source>
        <dbReference type="Proteomes" id="UP000254835"/>
    </source>
</evidence>
<evidence type="ECO:0000256" key="1">
    <source>
        <dbReference type="ARBA" id="ARBA00012374"/>
    </source>
</evidence>
<dbReference type="EMBL" id="UHJA01000001">
    <property type="protein sequence ID" value="SUP76197.1"/>
    <property type="molecule type" value="Genomic_DNA"/>
</dbReference>
<keyword evidence="4" id="KW-0812">Transmembrane</keyword>